<feature type="domain" description="RTG2 C-terminal" evidence="2">
    <location>
        <begin position="430"/>
        <end position="622"/>
    </location>
</feature>
<sequence length="638" mass="69529">MLFFLLFPRRRPITKPPSRKQEVTQLLRSPAENAESCSNTIGKVIPTAGLTAMPLSDVITLENLEQKLPRWDSASDSHLYAIVDMGSNGIRFSITSLEPPSTRLLRPVYSTRAPISLFDALTPSETGLVFPDSTITSVAATLADFHRQALMYGVPQANIMILATEAMRRAANGGRMLEAIEKSTKGLGVHILDPAVETLCGAVMGSRSGLGSLPERGALFLDLGGGSVQMTWVDPSASDYEILAARSGVSLPFGAARLIRVLKQGEATVVAEQTEKLSSGLAEAYNGLCRQFPRLQALREAYQNREEGLVDVYMCGGGFRGYGSMLMHTDEVQPYPFSTVNGYSVPAARFKDTVRMRSVHEDHQDSIFGLSSRRREQFPAILTVIEAFINAVPNIGSVTFCGGSNREGALMMKLPLEIRESNPLEALASVKDIEKPVFDAVAQILRDAMPDEPSLARIPTVFSTGLTSLVIRETWSRQGHDADSNTSFALRNAIIRDTDAPGLSHRVRALLALTLSARWSGSLSAGDAQLSRSLQAIVDREHPGASFWAFYIGGHLRVLADIFPVLPLAADQLRNGISLQGRIQRTSDKKDRVSSTISIHPSTQIRNAEKMAKKLKEVVNSVAQKQALKFEAEIIIKS</sequence>
<organism evidence="3 4">
    <name type="scientific">Sarocladium strictum</name>
    <name type="common">Black bundle disease fungus</name>
    <name type="synonym">Acremonium strictum</name>
    <dbReference type="NCBI Taxonomy" id="5046"/>
    <lineage>
        <taxon>Eukaryota</taxon>
        <taxon>Fungi</taxon>
        <taxon>Dikarya</taxon>
        <taxon>Ascomycota</taxon>
        <taxon>Pezizomycotina</taxon>
        <taxon>Sordariomycetes</taxon>
        <taxon>Hypocreomycetidae</taxon>
        <taxon>Hypocreales</taxon>
        <taxon>Sarocladiaceae</taxon>
        <taxon>Sarocladium</taxon>
    </lineage>
</organism>
<evidence type="ECO:0008006" key="5">
    <source>
        <dbReference type="Google" id="ProtNLM"/>
    </source>
</evidence>
<proteinExistence type="predicted"/>
<evidence type="ECO:0000259" key="1">
    <source>
        <dbReference type="Pfam" id="PF02541"/>
    </source>
</evidence>
<reference evidence="3" key="1">
    <citation type="submission" date="2022-10" db="EMBL/GenBank/DDBJ databases">
        <title>Determination and structural analysis of whole genome sequence of Sarocladium strictum F4-1.</title>
        <authorList>
            <person name="Hu L."/>
            <person name="Jiang Y."/>
        </authorList>
    </citation>
    <scope>NUCLEOTIDE SEQUENCE</scope>
    <source>
        <strain evidence="3">F4-1</strain>
    </source>
</reference>
<dbReference type="InterPro" id="IPR050273">
    <property type="entry name" value="GppA/Ppx_hydrolase"/>
</dbReference>
<evidence type="ECO:0000259" key="2">
    <source>
        <dbReference type="Pfam" id="PF23566"/>
    </source>
</evidence>
<evidence type="ECO:0000313" key="4">
    <source>
        <dbReference type="Proteomes" id="UP001175261"/>
    </source>
</evidence>
<dbReference type="PANTHER" id="PTHR30005:SF0">
    <property type="entry name" value="RETROGRADE REGULATION PROTEIN 2"/>
    <property type="match status" value="1"/>
</dbReference>
<dbReference type="InterPro" id="IPR057512">
    <property type="entry name" value="RTG2_C"/>
</dbReference>
<dbReference type="PANTHER" id="PTHR30005">
    <property type="entry name" value="EXOPOLYPHOSPHATASE"/>
    <property type="match status" value="1"/>
</dbReference>
<name>A0AA39GS61_SARSR</name>
<dbReference type="Pfam" id="PF02541">
    <property type="entry name" value="Ppx-GppA"/>
    <property type="match status" value="1"/>
</dbReference>
<evidence type="ECO:0000313" key="3">
    <source>
        <dbReference type="EMBL" id="KAK0392572.1"/>
    </source>
</evidence>
<dbReference type="Gene3D" id="3.30.420.150">
    <property type="entry name" value="Exopolyphosphatase. Domain 2"/>
    <property type="match status" value="1"/>
</dbReference>
<dbReference type="Proteomes" id="UP001175261">
    <property type="component" value="Unassembled WGS sequence"/>
</dbReference>
<dbReference type="AlphaFoldDB" id="A0AA39GS61"/>
<accession>A0AA39GS61</accession>
<dbReference type="Pfam" id="PF23566">
    <property type="entry name" value="RTG2_C"/>
    <property type="match status" value="1"/>
</dbReference>
<dbReference type="EMBL" id="JAPDFR010000001">
    <property type="protein sequence ID" value="KAK0392572.1"/>
    <property type="molecule type" value="Genomic_DNA"/>
</dbReference>
<dbReference type="InterPro" id="IPR043129">
    <property type="entry name" value="ATPase_NBD"/>
</dbReference>
<gene>
    <name evidence="3" type="ORF">NLU13_2067</name>
</gene>
<dbReference type="Gene3D" id="3.30.420.40">
    <property type="match status" value="1"/>
</dbReference>
<comment type="caution">
    <text evidence="3">The sequence shown here is derived from an EMBL/GenBank/DDBJ whole genome shotgun (WGS) entry which is preliminary data.</text>
</comment>
<dbReference type="SUPFAM" id="SSF53067">
    <property type="entry name" value="Actin-like ATPase domain"/>
    <property type="match status" value="2"/>
</dbReference>
<dbReference type="InterPro" id="IPR003695">
    <property type="entry name" value="Ppx_GppA_N"/>
</dbReference>
<protein>
    <recommendedName>
        <fullName evidence="5">Ppx/GppA phosphatase domain-containing protein</fullName>
    </recommendedName>
</protein>
<keyword evidence="4" id="KW-1185">Reference proteome</keyword>
<feature type="domain" description="Ppx/GppA phosphatase N-terminal" evidence="1">
    <location>
        <begin position="105"/>
        <end position="415"/>
    </location>
</feature>
<dbReference type="GO" id="GO:0006357">
    <property type="term" value="P:regulation of transcription by RNA polymerase II"/>
    <property type="evidence" value="ECO:0007669"/>
    <property type="project" value="TreeGrafter"/>
</dbReference>
<dbReference type="FunFam" id="3.30.420.40:FF:000191">
    <property type="entry name" value="Retrograde regulation protein 2"/>
    <property type="match status" value="1"/>
</dbReference>